<sequence length="77" mass="8460">MDIKSQLDLKSMIRSLCKAGLSQEAIALAVEVNQSTISRILSGKYQNSNFKLAMGIHMLYLQHCQSIPGTSSVYNAL</sequence>
<evidence type="ECO:0000313" key="3">
    <source>
        <dbReference type="EMBL" id="MCS5712861.1"/>
    </source>
</evidence>
<evidence type="ECO:0000313" key="2">
    <source>
        <dbReference type="EMBL" id="KRG17821.1"/>
    </source>
</evidence>
<evidence type="ECO:0000313" key="4">
    <source>
        <dbReference type="Proteomes" id="UP000051497"/>
    </source>
</evidence>
<accession>A0A0Q9YAW5</accession>
<dbReference type="SUPFAM" id="SSF47413">
    <property type="entry name" value="lambda repressor-like DNA-binding domains"/>
    <property type="match status" value="1"/>
</dbReference>
<dbReference type="PROSITE" id="PS50943">
    <property type="entry name" value="HTH_CROC1"/>
    <property type="match status" value="1"/>
</dbReference>
<dbReference type="Proteomes" id="UP000051497">
    <property type="component" value="Unassembled WGS sequence"/>
</dbReference>
<dbReference type="STRING" id="295108.HT99x_03141"/>
<reference evidence="2" key="1">
    <citation type="submission" date="2015-09" db="EMBL/GenBank/DDBJ databases">
        <title>Draft Genome Sequences of Two Novel Amoeba-resistant Intranuclear Bacteria, Candidatus Berkiella cookevillensis and Candidatus Berkiella aquae.</title>
        <authorList>
            <person name="Mehari Y.T."/>
            <person name="Arivett B.A."/>
            <person name="Farone A.L."/>
            <person name="Gunderson J.H."/>
            <person name="Farone M.B."/>
        </authorList>
    </citation>
    <scope>NUCLEOTIDE SEQUENCE [LARGE SCALE GENOMIC DNA]</scope>
    <source>
        <strain evidence="2">HT99</strain>
    </source>
</reference>
<dbReference type="GO" id="GO:0003677">
    <property type="term" value="F:DNA binding"/>
    <property type="evidence" value="ECO:0007669"/>
    <property type="project" value="InterPro"/>
</dbReference>
<dbReference type="EMBL" id="LKAJ02000003">
    <property type="protein sequence ID" value="MCS5712861.1"/>
    <property type="molecule type" value="Genomic_DNA"/>
</dbReference>
<dbReference type="Pfam" id="PF01381">
    <property type="entry name" value="HTH_3"/>
    <property type="match status" value="1"/>
</dbReference>
<organism evidence="2">
    <name type="scientific">Candidatus Berkiella aquae</name>
    <dbReference type="NCBI Taxonomy" id="295108"/>
    <lineage>
        <taxon>Bacteria</taxon>
        <taxon>Pseudomonadati</taxon>
        <taxon>Pseudomonadota</taxon>
        <taxon>Gammaproteobacteria</taxon>
        <taxon>Candidatus Berkiellales</taxon>
        <taxon>Candidatus Berkiellaceae</taxon>
        <taxon>Candidatus Berkiella</taxon>
    </lineage>
</organism>
<gene>
    <name evidence="3" type="ORF">HT99x_015585</name>
    <name evidence="2" type="ORF">HT99x_03141</name>
</gene>
<dbReference type="InterPro" id="IPR010982">
    <property type="entry name" value="Lambda_DNA-bd_dom_sf"/>
</dbReference>
<feature type="domain" description="HTH cro/C1-type" evidence="1">
    <location>
        <begin position="18"/>
        <end position="45"/>
    </location>
</feature>
<dbReference type="Gene3D" id="1.10.260.40">
    <property type="entry name" value="lambda repressor-like DNA-binding domains"/>
    <property type="match status" value="1"/>
</dbReference>
<keyword evidence="4" id="KW-1185">Reference proteome</keyword>
<protein>
    <submittedName>
        <fullName evidence="3">Helix-turn-helix domain-containing protein</fullName>
    </submittedName>
</protein>
<evidence type="ECO:0000259" key="1">
    <source>
        <dbReference type="PROSITE" id="PS50943"/>
    </source>
</evidence>
<comment type="caution">
    <text evidence="2">The sequence shown here is derived from an EMBL/GenBank/DDBJ whole genome shotgun (WGS) entry which is preliminary data.</text>
</comment>
<reference evidence="3" key="3">
    <citation type="submission" date="2021-06" db="EMBL/GenBank/DDBJ databases">
        <title>Genomic Description and Analysis of Intracellular Bacteria, Candidatus Berkiella cookevillensis and Candidatus Berkiella aquae.</title>
        <authorList>
            <person name="Kidane D.T."/>
            <person name="Mehari Y.T."/>
            <person name="Rice F.C."/>
            <person name="Arivett B.A."/>
            <person name="Farone A.L."/>
            <person name="Berk S.G."/>
            <person name="Farone M.B."/>
        </authorList>
    </citation>
    <scope>NUCLEOTIDE SEQUENCE</scope>
    <source>
        <strain evidence="3">HT99</strain>
    </source>
</reference>
<dbReference type="InterPro" id="IPR001387">
    <property type="entry name" value="Cro/C1-type_HTH"/>
</dbReference>
<name>A0A0Q9YAW5_9GAMM</name>
<dbReference type="AlphaFoldDB" id="A0A0Q9YAW5"/>
<reference evidence="3" key="2">
    <citation type="journal article" date="2016" name="Genome Announc.">
        <title>Draft Genome Sequences of Two Novel Amoeba-Resistant Intranuclear Bacteria, 'Candidatus Berkiella cookevillensis' and 'Candidatus Berkiella aquae'.</title>
        <authorList>
            <person name="Mehari Y.T."/>
            <person name="Arivett B.A."/>
            <person name="Farone A.L."/>
            <person name="Gunderson J.H."/>
            <person name="Farone M.B."/>
        </authorList>
    </citation>
    <scope>NUCLEOTIDE SEQUENCE</scope>
    <source>
        <strain evidence="3">HT99</strain>
    </source>
</reference>
<proteinExistence type="predicted"/>
<dbReference type="CDD" id="cd00093">
    <property type="entry name" value="HTH_XRE"/>
    <property type="match status" value="1"/>
</dbReference>
<dbReference type="EMBL" id="LKAJ01000024">
    <property type="protein sequence ID" value="KRG17821.1"/>
    <property type="molecule type" value="Genomic_DNA"/>
</dbReference>